<dbReference type="GO" id="GO:0006281">
    <property type="term" value="P:DNA repair"/>
    <property type="evidence" value="ECO:0007669"/>
    <property type="project" value="UniProtKB-KW"/>
</dbReference>
<dbReference type="GO" id="GO:0005634">
    <property type="term" value="C:nucleus"/>
    <property type="evidence" value="ECO:0007669"/>
    <property type="project" value="TreeGrafter"/>
</dbReference>
<evidence type="ECO:0000256" key="8">
    <source>
        <dbReference type="ARBA" id="ARBA00022842"/>
    </source>
</evidence>
<organism evidence="15 16">
    <name type="scientific">Paramecium primaurelia</name>
    <dbReference type="NCBI Taxonomy" id="5886"/>
    <lineage>
        <taxon>Eukaryota</taxon>
        <taxon>Sar</taxon>
        <taxon>Alveolata</taxon>
        <taxon>Ciliophora</taxon>
        <taxon>Intramacronucleata</taxon>
        <taxon>Oligohymenophorea</taxon>
        <taxon>Peniculida</taxon>
        <taxon>Parameciidae</taxon>
        <taxon>Paramecium</taxon>
    </lineage>
</organism>
<gene>
    <name evidence="15" type="ORF">PPRIM_AZ9-3.1.T0270077</name>
</gene>
<keyword evidence="3" id="KW-0808">Transferase</keyword>
<dbReference type="FunFam" id="1.10.150.20:FF:000134">
    <property type="entry name" value="ImpB/MucB/SamB family protein"/>
    <property type="match status" value="1"/>
</dbReference>
<evidence type="ECO:0000256" key="13">
    <source>
        <dbReference type="SAM" id="MobiDB-lite"/>
    </source>
</evidence>
<keyword evidence="10" id="KW-0234">DNA repair</keyword>
<dbReference type="FunFam" id="3.40.1170.60:FF:000012">
    <property type="entry name" value="Putative DNA-directed polymerase kappa"/>
    <property type="match status" value="1"/>
</dbReference>
<dbReference type="EMBL" id="CAJJDM010000026">
    <property type="protein sequence ID" value="CAD8058165.1"/>
    <property type="molecule type" value="Genomic_DNA"/>
</dbReference>
<keyword evidence="12" id="KW-0175">Coiled coil</keyword>
<evidence type="ECO:0000256" key="10">
    <source>
        <dbReference type="ARBA" id="ARBA00023204"/>
    </source>
</evidence>
<dbReference type="Pfam" id="PF00817">
    <property type="entry name" value="IMS"/>
    <property type="match status" value="1"/>
</dbReference>
<evidence type="ECO:0000256" key="5">
    <source>
        <dbReference type="ARBA" id="ARBA00022705"/>
    </source>
</evidence>
<dbReference type="Pfam" id="PF11799">
    <property type="entry name" value="IMS_C"/>
    <property type="match status" value="1"/>
</dbReference>
<protein>
    <recommendedName>
        <fullName evidence="2">DNA polymerase kappa</fullName>
        <ecNumber evidence="1">2.7.7.7</ecNumber>
    </recommendedName>
</protein>
<dbReference type="PROSITE" id="PS50173">
    <property type="entry name" value="UMUC"/>
    <property type="match status" value="1"/>
</dbReference>
<name>A0A8S1KWA0_PARPR</name>
<feature type="region of interest" description="Disordered" evidence="13">
    <location>
        <begin position="499"/>
        <end position="521"/>
    </location>
</feature>
<accession>A0A8S1KWA0</accession>
<dbReference type="GO" id="GO:0046872">
    <property type="term" value="F:metal ion binding"/>
    <property type="evidence" value="ECO:0007669"/>
    <property type="project" value="UniProtKB-KW"/>
</dbReference>
<dbReference type="PANTHER" id="PTHR11076:SF33">
    <property type="entry name" value="DNA POLYMERASE KAPPA"/>
    <property type="match status" value="1"/>
</dbReference>
<dbReference type="InterPro" id="IPR017961">
    <property type="entry name" value="DNA_pol_Y-fam_little_finger"/>
</dbReference>
<dbReference type="FunFam" id="3.30.1490.100:FF:000004">
    <property type="entry name" value="DNA polymerase IV"/>
    <property type="match status" value="1"/>
</dbReference>
<evidence type="ECO:0000256" key="1">
    <source>
        <dbReference type="ARBA" id="ARBA00012417"/>
    </source>
</evidence>
<evidence type="ECO:0000256" key="9">
    <source>
        <dbReference type="ARBA" id="ARBA00022932"/>
    </source>
</evidence>
<keyword evidence="4" id="KW-0548">Nucleotidyltransferase</keyword>
<reference evidence="15" key="1">
    <citation type="submission" date="2021-01" db="EMBL/GenBank/DDBJ databases">
        <authorList>
            <consortium name="Genoscope - CEA"/>
            <person name="William W."/>
        </authorList>
    </citation>
    <scope>NUCLEOTIDE SEQUENCE</scope>
</reference>
<sequence>MNEPIFHFYGNKAGVEGADQIKQVIDDATRGSEYYKRQQEKRLQVLQKVNKMQIELENYNKNEQRKKDIKEIIQNKVKEFQINTDRIWAHFDMDMFYVACELLDKPELIDKPVAVGQSIVSTANYVARKYGVRSAMPTFVAKKLCPDIIFIPCHFEKYKSVSNIFMTILKKYDDNLESMGLDEANLDLTQYINNSQEDPAILCENIRKDIFLATQLTASCGVGPNKMIAKLASEINKPNGLHVVQQSPIAVLSFLEKLPVRKIPGIGNITEQILSGLNFNTCKDVRDRADELYIIFTPKTFEYIFYSCWGVSRNYHVEFEDQHSISCQRTFSSISTQKEFEDKVDYIAEKLAEEMQSEEKVGNHLTLIIKTSKFEIRNKSLQLNQYTNQSKQIALYGKQLLKIMQLDEPIRLLGLKMSSLANEKQIQKQSISTYFKKQFDKSNDQENQIASNMGSKSHNIYEDSNPILKVQLQQPEQSKPEIISDDEVSSISNQIISGVNSKSNQSQAQQQKFQQKQQAQPKSFNCPICNKDIDCKGNNTVLNKHIDRCINQQNVIAEQSDESNKNVKDSKKKVSSKIENKAQKSLNFFKKGP</sequence>
<dbReference type="GO" id="GO:0042276">
    <property type="term" value="P:error-prone translesion synthesis"/>
    <property type="evidence" value="ECO:0007669"/>
    <property type="project" value="TreeGrafter"/>
</dbReference>
<keyword evidence="16" id="KW-1185">Reference proteome</keyword>
<dbReference type="OMA" id="KYRTYDT"/>
<comment type="caution">
    <text evidence="15">The sequence shown here is derived from an EMBL/GenBank/DDBJ whole genome shotgun (WGS) entry which is preliminary data.</text>
</comment>
<evidence type="ECO:0000256" key="11">
    <source>
        <dbReference type="ARBA" id="ARBA00049244"/>
    </source>
</evidence>
<dbReference type="NCBIfam" id="NF002677">
    <property type="entry name" value="PRK02406.1"/>
    <property type="match status" value="1"/>
</dbReference>
<keyword evidence="7" id="KW-0227">DNA damage</keyword>
<dbReference type="GO" id="GO:0006260">
    <property type="term" value="P:DNA replication"/>
    <property type="evidence" value="ECO:0007669"/>
    <property type="project" value="UniProtKB-KW"/>
</dbReference>
<dbReference type="InterPro" id="IPR022880">
    <property type="entry name" value="DNApol_IV"/>
</dbReference>
<proteinExistence type="predicted"/>
<dbReference type="PANTHER" id="PTHR11076">
    <property type="entry name" value="DNA REPAIR POLYMERASE UMUC / TRANSFERASE FAMILY MEMBER"/>
    <property type="match status" value="1"/>
</dbReference>
<dbReference type="Pfam" id="PF11798">
    <property type="entry name" value="IMS_HHH"/>
    <property type="match status" value="1"/>
</dbReference>
<dbReference type="EC" id="2.7.7.7" evidence="1"/>
<dbReference type="Proteomes" id="UP000688137">
    <property type="component" value="Unassembled WGS sequence"/>
</dbReference>
<comment type="catalytic activity">
    <reaction evidence="11">
        <text>DNA(n) + a 2'-deoxyribonucleoside 5'-triphosphate = DNA(n+1) + diphosphate</text>
        <dbReference type="Rhea" id="RHEA:22508"/>
        <dbReference type="Rhea" id="RHEA-COMP:17339"/>
        <dbReference type="Rhea" id="RHEA-COMP:17340"/>
        <dbReference type="ChEBI" id="CHEBI:33019"/>
        <dbReference type="ChEBI" id="CHEBI:61560"/>
        <dbReference type="ChEBI" id="CHEBI:173112"/>
        <dbReference type="EC" id="2.7.7.7"/>
    </reaction>
</comment>
<evidence type="ECO:0000256" key="12">
    <source>
        <dbReference type="SAM" id="Coils"/>
    </source>
</evidence>
<evidence type="ECO:0000313" key="15">
    <source>
        <dbReference type="EMBL" id="CAD8058165.1"/>
    </source>
</evidence>
<keyword evidence="8" id="KW-0460">Magnesium</keyword>
<evidence type="ECO:0000259" key="14">
    <source>
        <dbReference type="PROSITE" id="PS50173"/>
    </source>
</evidence>
<evidence type="ECO:0000256" key="6">
    <source>
        <dbReference type="ARBA" id="ARBA00022723"/>
    </source>
</evidence>
<feature type="compositionally biased region" description="Low complexity" evidence="13">
    <location>
        <begin position="500"/>
        <end position="521"/>
    </location>
</feature>
<keyword evidence="6" id="KW-0479">Metal-binding</keyword>
<dbReference type="InterPro" id="IPR001126">
    <property type="entry name" value="UmuC"/>
</dbReference>
<evidence type="ECO:0000256" key="4">
    <source>
        <dbReference type="ARBA" id="ARBA00022695"/>
    </source>
</evidence>
<dbReference type="CDD" id="cd03586">
    <property type="entry name" value="PolY_Pol_IV_kappa"/>
    <property type="match status" value="1"/>
</dbReference>
<feature type="coiled-coil region" evidence="12">
    <location>
        <begin position="42"/>
        <end position="69"/>
    </location>
</feature>
<evidence type="ECO:0000256" key="3">
    <source>
        <dbReference type="ARBA" id="ARBA00022679"/>
    </source>
</evidence>
<evidence type="ECO:0000313" key="16">
    <source>
        <dbReference type="Proteomes" id="UP000688137"/>
    </source>
</evidence>
<dbReference type="InterPro" id="IPR024728">
    <property type="entry name" value="PolY_HhH_motif"/>
</dbReference>
<dbReference type="InterPro" id="IPR050116">
    <property type="entry name" value="DNA_polymerase-Y"/>
</dbReference>
<dbReference type="GO" id="GO:0003887">
    <property type="term" value="F:DNA-directed DNA polymerase activity"/>
    <property type="evidence" value="ECO:0007669"/>
    <property type="project" value="UniProtKB-KW"/>
</dbReference>
<feature type="domain" description="UmuC" evidence="14">
    <location>
        <begin position="88"/>
        <end position="267"/>
    </location>
</feature>
<dbReference type="GO" id="GO:0003684">
    <property type="term" value="F:damaged DNA binding"/>
    <property type="evidence" value="ECO:0007669"/>
    <property type="project" value="InterPro"/>
</dbReference>
<keyword evidence="9" id="KW-0239">DNA-directed DNA polymerase</keyword>
<evidence type="ECO:0000256" key="2">
    <source>
        <dbReference type="ARBA" id="ARBA00016178"/>
    </source>
</evidence>
<dbReference type="AlphaFoldDB" id="A0A8S1KWA0"/>
<feature type="region of interest" description="Disordered" evidence="13">
    <location>
        <begin position="557"/>
        <end position="593"/>
    </location>
</feature>
<evidence type="ECO:0000256" key="7">
    <source>
        <dbReference type="ARBA" id="ARBA00022763"/>
    </source>
</evidence>
<keyword evidence="5" id="KW-0235">DNA replication</keyword>